<evidence type="ECO:0000256" key="1">
    <source>
        <dbReference type="ARBA" id="ARBA00004370"/>
    </source>
</evidence>
<organism evidence="12 13">
    <name type="scientific">Achromobacter kerstersii</name>
    <dbReference type="NCBI Taxonomy" id="1353890"/>
    <lineage>
        <taxon>Bacteria</taxon>
        <taxon>Pseudomonadati</taxon>
        <taxon>Pseudomonadota</taxon>
        <taxon>Betaproteobacteria</taxon>
        <taxon>Burkholderiales</taxon>
        <taxon>Alcaligenaceae</taxon>
        <taxon>Achromobacter</taxon>
    </lineage>
</organism>
<dbReference type="RefSeq" id="WP_054421032.1">
    <property type="nucleotide sequence ID" value="NZ_CADIJQ010000006.1"/>
</dbReference>
<dbReference type="PANTHER" id="PTHR10266">
    <property type="entry name" value="CYTOCHROME C1"/>
    <property type="match status" value="1"/>
</dbReference>
<dbReference type="GO" id="GO:0009055">
    <property type="term" value="F:electron transfer activity"/>
    <property type="evidence" value="ECO:0007669"/>
    <property type="project" value="InterPro"/>
</dbReference>
<dbReference type="GO" id="GO:0046872">
    <property type="term" value="F:metal ion binding"/>
    <property type="evidence" value="ECO:0007669"/>
    <property type="project" value="UniProtKB-KW"/>
</dbReference>
<dbReference type="PRINTS" id="PR00603">
    <property type="entry name" value="CYTOCHROMEC1"/>
</dbReference>
<feature type="binding site" description="covalent" evidence="8">
    <location>
        <position position="52"/>
    </location>
    <ligand>
        <name>heme c</name>
        <dbReference type="ChEBI" id="CHEBI:61717"/>
    </ligand>
</feature>
<evidence type="ECO:0000313" key="12">
    <source>
        <dbReference type="EMBL" id="CAB3722133.1"/>
    </source>
</evidence>
<evidence type="ECO:0000256" key="7">
    <source>
        <dbReference type="ARBA" id="ARBA00023136"/>
    </source>
</evidence>
<dbReference type="InterPro" id="IPR009056">
    <property type="entry name" value="Cyt_c-like_dom"/>
</dbReference>
<dbReference type="Pfam" id="PF02167">
    <property type="entry name" value="Cytochrom_C1"/>
    <property type="match status" value="2"/>
</dbReference>
<evidence type="ECO:0000256" key="4">
    <source>
        <dbReference type="ARBA" id="ARBA00022723"/>
    </source>
</evidence>
<dbReference type="InterPro" id="IPR002326">
    <property type="entry name" value="Cyt_c1"/>
</dbReference>
<evidence type="ECO:0000256" key="3">
    <source>
        <dbReference type="ARBA" id="ARBA00022692"/>
    </source>
</evidence>
<dbReference type="GO" id="GO:0020037">
    <property type="term" value="F:heme binding"/>
    <property type="evidence" value="ECO:0007669"/>
    <property type="project" value="InterPro"/>
</dbReference>
<evidence type="ECO:0000256" key="10">
    <source>
        <dbReference type="SAM" id="SignalP"/>
    </source>
</evidence>
<proteinExistence type="predicted"/>
<feature type="binding site" description="covalent" evidence="8">
    <location>
        <position position="55"/>
    </location>
    <ligand>
        <name>heme c</name>
        <dbReference type="ChEBI" id="CHEBI:61717"/>
    </ligand>
</feature>
<comment type="cofactor">
    <cofactor evidence="8">
        <name>heme c</name>
        <dbReference type="ChEBI" id="CHEBI:61717"/>
    </cofactor>
    <text evidence="8">Binds 1 heme c group covalently per subunit.</text>
</comment>
<dbReference type="GO" id="GO:0016020">
    <property type="term" value="C:membrane"/>
    <property type="evidence" value="ECO:0007669"/>
    <property type="project" value="UniProtKB-SubCell"/>
</dbReference>
<keyword evidence="10" id="KW-0732">Signal</keyword>
<dbReference type="GO" id="GO:0004497">
    <property type="term" value="F:monooxygenase activity"/>
    <property type="evidence" value="ECO:0007669"/>
    <property type="project" value="UniProtKB-KW"/>
</dbReference>
<keyword evidence="7 9" id="KW-0472">Membrane</keyword>
<sequence>MIKKLIGAVALMLTCTTAAFAAEGGFPLDKAPYRVNDMSSLQNGAKLFVNYCLNCHSASSMRYNKLKDIGLTDQQIKESLLFTGEKVGDMMNIAMSPKDAKKWFGTTPPDLSVIARAKSVNAGPSGADYIYTYLRTFYRDTSRATGWNNLVFPAVGMPHALWERQGPRELTTTAMHEVEVKDAKEGTPKTWERVTTVYDAQGFSTVKAEPVADYHGHATFDAKFKAANPAQVATYDNDVADLTAFMSWMAEPVQTLRVRIGVGVMLFLLLFFLVTWRLNASYWKHVR</sequence>
<dbReference type="AlphaFoldDB" id="A0A6S7ABW5"/>
<keyword evidence="5 9" id="KW-1133">Transmembrane helix</keyword>
<comment type="subcellular location">
    <subcellularLocation>
        <location evidence="1">Membrane</location>
    </subcellularLocation>
</comment>
<evidence type="ECO:0000256" key="6">
    <source>
        <dbReference type="ARBA" id="ARBA00023004"/>
    </source>
</evidence>
<keyword evidence="13" id="KW-1185">Reference proteome</keyword>
<feature type="signal peptide" evidence="10">
    <location>
        <begin position="1"/>
        <end position="21"/>
    </location>
</feature>
<evidence type="ECO:0000259" key="11">
    <source>
        <dbReference type="PROSITE" id="PS51007"/>
    </source>
</evidence>
<evidence type="ECO:0000256" key="2">
    <source>
        <dbReference type="ARBA" id="ARBA00022617"/>
    </source>
</evidence>
<keyword evidence="12" id="KW-0560">Oxidoreductase</keyword>
<keyword evidence="4 8" id="KW-0479">Metal-binding</keyword>
<dbReference type="Gene3D" id="1.10.760.10">
    <property type="entry name" value="Cytochrome c-like domain"/>
    <property type="match status" value="1"/>
</dbReference>
<keyword evidence="3 9" id="KW-0812">Transmembrane</keyword>
<feature type="transmembrane region" description="Helical" evidence="9">
    <location>
        <begin position="260"/>
        <end position="278"/>
    </location>
</feature>
<name>A0A6S7ABW5_9BURK</name>
<accession>A0A6S7ABW5</accession>
<dbReference type="PANTHER" id="PTHR10266:SF3">
    <property type="entry name" value="CYTOCHROME C1, HEME PROTEIN, MITOCHONDRIAL"/>
    <property type="match status" value="1"/>
</dbReference>
<feature type="binding site" description="covalent" evidence="8">
    <location>
        <position position="56"/>
    </location>
    <ligand>
        <name>heme c</name>
        <dbReference type="ChEBI" id="CHEBI:61717"/>
    </ligand>
</feature>
<evidence type="ECO:0000256" key="8">
    <source>
        <dbReference type="PIRSR" id="PIRSR602326-1"/>
    </source>
</evidence>
<evidence type="ECO:0000313" key="13">
    <source>
        <dbReference type="Proteomes" id="UP000494269"/>
    </source>
</evidence>
<dbReference type="PROSITE" id="PS51007">
    <property type="entry name" value="CYTC"/>
    <property type="match status" value="1"/>
</dbReference>
<gene>
    <name evidence="12" type="primary">petC</name>
    <name evidence="12" type="ORF">LMG3441_03922</name>
</gene>
<feature type="chain" id="PRO_5028962028" evidence="10">
    <location>
        <begin position="22"/>
        <end position="287"/>
    </location>
</feature>
<feature type="domain" description="Cytochrome c" evidence="11">
    <location>
        <begin position="39"/>
        <end position="138"/>
    </location>
</feature>
<reference evidence="12 13" key="1">
    <citation type="submission" date="2020-04" db="EMBL/GenBank/DDBJ databases">
        <authorList>
            <person name="De Canck E."/>
        </authorList>
    </citation>
    <scope>NUCLEOTIDE SEQUENCE [LARGE SCALE GENOMIC DNA]</scope>
    <source>
        <strain evidence="12 13">LMG 3441</strain>
    </source>
</reference>
<evidence type="ECO:0000256" key="9">
    <source>
        <dbReference type="SAM" id="Phobius"/>
    </source>
</evidence>
<protein>
    <submittedName>
        <fullName evidence="12">Ammonia monooxygenase gamma subunit</fullName>
    </submittedName>
</protein>
<dbReference type="EMBL" id="CADIJQ010000006">
    <property type="protein sequence ID" value="CAB3722133.1"/>
    <property type="molecule type" value="Genomic_DNA"/>
</dbReference>
<dbReference type="Proteomes" id="UP000494269">
    <property type="component" value="Unassembled WGS sequence"/>
</dbReference>
<keyword evidence="12" id="KW-0503">Monooxygenase</keyword>
<keyword evidence="6 8" id="KW-0408">Iron</keyword>
<dbReference type="InterPro" id="IPR036909">
    <property type="entry name" value="Cyt_c-like_dom_sf"/>
</dbReference>
<dbReference type="SUPFAM" id="SSF46626">
    <property type="entry name" value="Cytochrome c"/>
    <property type="match status" value="1"/>
</dbReference>
<evidence type="ECO:0000256" key="5">
    <source>
        <dbReference type="ARBA" id="ARBA00022989"/>
    </source>
</evidence>
<keyword evidence="2 8" id="KW-0349">Heme</keyword>